<keyword evidence="1" id="KW-0472">Membrane</keyword>
<evidence type="ECO:0000313" key="2">
    <source>
        <dbReference type="EMBL" id="ETY74392.1"/>
    </source>
</evidence>
<evidence type="ECO:0000313" key="3">
    <source>
        <dbReference type="Proteomes" id="UP000019247"/>
    </source>
</evidence>
<dbReference type="AlphaFoldDB" id="W6T7V6"/>
<comment type="caution">
    <text evidence="2">The sequence shown here is derived from an EMBL/GenBank/DDBJ whole genome shotgun (WGS) entry which is preliminary data.</text>
</comment>
<evidence type="ECO:0000256" key="1">
    <source>
        <dbReference type="SAM" id="Phobius"/>
    </source>
</evidence>
<keyword evidence="1" id="KW-1133">Transmembrane helix</keyword>
<proteinExistence type="predicted"/>
<dbReference type="Proteomes" id="UP000019247">
    <property type="component" value="Unassembled WGS sequence"/>
</dbReference>
<gene>
    <name evidence="2" type="ORF">LFAB_07545</name>
</gene>
<accession>W6T7V6</accession>
<dbReference type="OrthoDB" id="9896858at2"/>
<feature type="transmembrane region" description="Helical" evidence="1">
    <location>
        <begin position="39"/>
        <end position="60"/>
    </location>
</feature>
<sequence>MTHYKFYYSRWQCFIYLLLGGGLILVGTAMINIGLTSHILLTIMGPFLILAGLFIQLIALHRLLTNPAVLDVGPQGIAYRYGTFSNRKVMWLPWENIEDIKFGDITYQNYTNNSVPLKLEYITITVTTGFLKEYHMFRDNIFITGNDLRITTNTLRKFKPAYLLTALNTNRLRG</sequence>
<keyword evidence="1" id="KW-0812">Transmembrane</keyword>
<dbReference type="HOGENOM" id="CLU_1538140_0_0_9"/>
<dbReference type="RefSeq" id="WP_033613910.1">
    <property type="nucleotide sequence ID" value="NZ_KK036487.1"/>
</dbReference>
<organism evidence="2 3">
    <name type="scientific">Lactiplantibacillus fabifermentans T30PCM01</name>
    <dbReference type="NCBI Taxonomy" id="1400520"/>
    <lineage>
        <taxon>Bacteria</taxon>
        <taxon>Bacillati</taxon>
        <taxon>Bacillota</taxon>
        <taxon>Bacilli</taxon>
        <taxon>Lactobacillales</taxon>
        <taxon>Lactobacillaceae</taxon>
        <taxon>Lactiplantibacillus</taxon>
    </lineage>
</organism>
<protein>
    <submittedName>
        <fullName evidence="2">Uncharacterized protein</fullName>
    </submittedName>
</protein>
<reference evidence="2 3" key="1">
    <citation type="journal article" date="2014" name="Genome Announc.">
        <title>Genome Sequence of Lactobacillus fabifermentans Strain T30PCM01, Isolated from Fermenting Grape Marc.</title>
        <authorList>
            <person name="Treu L."/>
            <person name="Vendramin V."/>
            <person name="Bovo B."/>
            <person name="Giacomini A."/>
            <person name="Corich V."/>
            <person name="Campanaro S."/>
        </authorList>
    </citation>
    <scope>NUCLEOTIDE SEQUENCE [LARGE SCALE GENOMIC DNA]</scope>
    <source>
        <strain evidence="2 3">T30PCM01</strain>
    </source>
</reference>
<name>W6T7V6_9LACO</name>
<feature type="transmembrane region" description="Helical" evidence="1">
    <location>
        <begin position="12"/>
        <end position="33"/>
    </location>
</feature>
<dbReference type="PATRIC" id="fig|1400520.3.peg.1477"/>
<dbReference type="EMBL" id="AWWK01000034">
    <property type="protein sequence ID" value="ETY74392.1"/>
    <property type="molecule type" value="Genomic_DNA"/>
</dbReference>